<accession>A0A1G7BUM3</accession>
<name>A0A1G7BUM3_9ACTN</name>
<dbReference type="RefSeq" id="WP_090860996.1">
    <property type="nucleotide sequence ID" value="NZ_FMZM01000019.1"/>
</dbReference>
<dbReference type="EMBL" id="FMZM01000019">
    <property type="protein sequence ID" value="SDE30723.1"/>
    <property type="molecule type" value="Genomic_DNA"/>
</dbReference>
<dbReference type="OrthoDB" id="5241348at2"/>
<evidence type="ECO:0000313" key="2">
    <source>
        <dbReference type="Proteomes" id="UP000199034"/>
    </source>
</evidence>
<dbReference type="AlphaFoldDB" id="A0A1G7BUM3"/>
<dbReference type="InterPro" id="IPR029052">
    <property type="entry name" value="Metallo-depent_PP-like"/>
</dbReference>
<dbReference type="Proteomes" id="UP000199034">
    <property type="component" value="Unassembled WGS sequence"/>
</dbReference>
<keyword evidence="2" id="KW-1185">Reference proteome</keyword>
<reference evidence="1 2" key="1">
    <citation type="submission" date="2016-10" db="EMBL/GenBank/DDBJ databases">
        <authorList>
            <person name="de Groot N.N."/>
        </authorList>
    </citation>
    <scope>NUCLEOTIDE SEQUENCE [LARGE SCALE GENOMIC DNA]</scope>
    <source>
        <strain evidence="1 2">CGMCC 4.6858</strain>
    </source>
</reference>
<evidence type="ECO:0000313" key="1">
    <source>
        <dbReference type="EMBL" id="SDE30723.1"/>
    </source>
</evidence>
<organism evidence="1 2">
    <name type="scientific">Nocardioides lianchengensis</name>
    <dbReference type="NCBI Taxonomy" id="1045774"/>
    <lineage>
        <taxon>Bacteria</taxon>
        <taxon>Bacillati</taxon>
        <taxon>Actinomycetota</taxon>
        <taxon>Actinomycetes</taxon>
        <taxon>Propionibacteriales</taxon>
        <taxon>Nocardioidaceae</taxon>
        <taxon>Nocardioides</taxon>
    </lineage>
</organism>
<proteinExistence type="predicted"/>
<dbReference type="SUPFAM" id="SSF56300">
    <property type="entry name" value="Metallo-dependent phosphatases"/>
    <property type="match status" value="1"/>
</dbReference>
<dbReference type="STRING" id="1045774.SAMN05421872_11918"/>
<sequence length="576" mass="60426">MSSLARRVAQVLVAWLAYGLAAALVALPVSVVWALQHASFEDSLGAFPVEVSLAHDGRSTVDTGVLGKIYWERTGAGGFGADIRSTGPPEAGGTLSSYVSPAFLRVNAAFVDDPAAVAEVYGAELRDQVVDGLLRLELAIGVVVGGLLTAAFRGGAPPYPRRRGSWRWRAGLTAGVLATGLGISTVVALQAFHAWSARDDEAETYPMPGVDGVSFSSPQTVEVAQQVQPFIEKNQTRIEENARAYTDAVAASFDTELPLHAADLTPREGEKVVVAEADPQGSLVGTRARKAMYPRLAEVLGEDALMVRTISGDISSNGTVAEKGFVKGEAGASPDIPTVAVKGDHDSDTTVEQLRDHDVQVPDLETVDVDGLTIAGAADPAFKALFGGLVTNESGLEERDLGVELRELVDGLDDSPAVIALLHQPRAVSGYLGITGTSELADTIGHETVPWDDGIDDVPPGLVDFGHLHDVAGPWVVWNTGEEGDTDHEVTWTVVSQLGTSGGVLEAPTFNRFSTPFSVPLKTVSLQLQYVDGESGLQTGYAPIDVSVDGTVTIGDRVDVGLPGGQPLTRGDLGLD</sequence>
<gene>
    <name evidence="1" type="ORF">SAMN05421872_11918</name>
</gene>
<protein>
    <submittedName>
        <fullName evidence="1">Predicted phosphoesterase</fullName>
    </submittedName>
</protein>